<proteinExistence type="predicted"/>
<evidence type="ECO:0000256" key="1">
    <source>
        <dbReference type="SAM" id="MobiDB-lite"/>
    </source>
</evidence>
<accession>A0A2T0Q7I2</accession>
<comment type="caution">
    <text evidence="3">The sequence shown here is derived from an EMBL/GenBank/DDBJ whole genome shotgun (WGS) entry which is preliminary data.</text>
</comment>
<feature type="region of interest" description="Disordered" evidence="1">
    <location>
        <begin position="65"/>
        <end position="99"/>
    </location>
</feature>
<gene>
    <name evidence="3" type="ORF">CLV72_103288</name>
</gene>
<dbReference type="Pfam" id="PF18299">
    <property type="entry name" value="R2K_2"/>
    <property type="match status" value="1"/>
</dbReference>
<evidence type="ECO:0000313" key="4">
    <source>
        <dbReference type="Proteomes" id="UP000237846"/>
    </source>
</evidence>
<dbReference type="RefSeq" id="WP_211302819.1">
    <property type="nucleotide sequence ID" value="NZ_PVZC01000003.1"/>
</dbReference>
<dbReference type="EMBL" id="PVZC01000003">
    <property type="protein sequence ID" value="PRX99683.1"/>
    <property type="molecule type" value="Genomic_DNA"/>
</dbReference>
<feature type="domain" description="ATP-grasp" evidence="2">
    <location>
        <begin position="187"/>
        <end position="345"/>
    </location>
</feature>
<feature type="compositionally biased region" description="Low complexity" evidence="1">
    <location>
        <begin position="85"/>
        <end position="99"/>
    </location>
</feature>
<evidence type="ECO:0000259" key="2">
    <source>
        <dbReference type="Pfam" id="PF18299"/>
    </source>
</evidence>
<protein>
    <submittedName>
        <fullName evidence="3">Uncharacterized protein DUF4343</fullName>
    </submittedName>
</protein>
<dbReference type="InterPro" id="IPR041261">
    <property type="entry name" value="R2K_2"/>
</dbReference>
<sequence>MTYTGGAGRPSGRDSYIPAMSATLPSPMGVRAALVDGVRFAVPTIAGVSRTNTIHDVRAQTLGPVRAAHDGRPGPDCPDPLSARAAPEPGGAPAEAAPPWATVERTGPLALAPWYTPTAELLAGAARRRGMEVVGLPGDGRPPAGLRGRAVHYYGGPGYARRVAAELDLALLEADQDWLTGLPETVTRRRVTAATLAEARRLTRPAFVKPPRDKGFPAAVYPGGGALAEIGLPAGTPVQIAEVVAFTREFRLFLLDGEVRAGSQYATHGVLDARPLAGHPDRAAVLGFTADLLAAHGGTLPSAVVVDVGPVADPVTGSVRGWGVVEANMAWFSSAYAAEPDGVLDTVLRAAGPRAAVAARDRPFVRSRP</sequence>
<organism evidence="3 4">
    <name type="scientific">Allonocardiopsis opalescens</name>
    <dbReference type="NCBI Taxonomy" id="1144618"/>
    <lineage>
        <taxon>Bacteria</taxon>
        <taxon>Bacillati</taxon>
        <taxon>Actinomycetota</taxon>
        <taxon>Actinomycetes</taxon>
        <taxon>Streptosporangiales</taxon>
        <taxon>Allonocardiopsis</taxon>
    </lineage>
</organism>
<name>A0A2T0Q7I2_9ACTN</name>
<dbReference type="AlphaFoldDB" id="A0A2T0Q7I2"/>
<dbReference type="Proteomes" id="UP000237846">
    <property type="component" value="Unassembled WGS sequence"/>
</dbReference>
<reference evidence="3 4" key="1">
    <citation type="submission" date="2018-03" db="EMBL/GenBank/DDBJ databases">
        <title>Genomic Encyclopedia of Archaeal and Bacterial Type Strains, Phase II (KMG-II): from individual species to whole genera.</title>
        <authorList>
            <person name="Goeker M."/>
        </authorList>
    </citation>
    <scope>NUCLEOTIDE SEQUENCE [LARGE SCALE GENOMIC DNA]</scope>
    <source>
        <strain evidence="3 4">DSM 45601</strain>
    </source>
</reference>
<keyword evidence="4" id="KW-1185">Reference proteome</keyword>
<evidence type="ECO:0000313" key="3">
    <source>
        <dbReference type="EMBL" id="PRX99683.1"/>
    </source>
</evidence>